<evidence type="ECO:0000256" key="2">
    <source>
        <dbReference type="ARBA" id="ARBA00012920"/>
    </source>
</evidence>
<keyword evidence="12" id="KW-1185">Reference proteome</keyword>
<dbReference type="InterPro" id="IPR040919">
    <property type="entry name" value="Asparaginase_C"/>
</dbReference>
<dbReference type="GO" id="GO:0006528">
    <property type="term" value="P:asparagine metabolic process"/>
    <property type="evidence" value="ECO:0007669"/>
    <property type="project" value="InterPro"/>
</dbReference>
<gene>
    <name evidence="11" type="ORF">HF295_01875</name>
</gene>
<dbReference type="InterPro" id="IPR020827">
    <property type="entry name" value="Asparaginase/glutaminase_AS1"/>
</dbReference>
<dbReference type="GO" id="GO:0004067">
    <property type="term" value="F:asparaginase activity"/>
    <property type="evidence" value="ECO:0007669"/>
    <property type="project" value="UniProtKB-UniRule"/>
</dbReference>
<accession>A0A7L6N098</accession>
<dbReference type="PANTHER" id="PTHR11707">
    <property type="entry name" value="L-ASPARAGINASE"/>
    <property type="match status" value="1"/>
</dbReference>
<dbReference type="InterPro" id="IPR036152">
    <property type="entry name" value="Asp/glu_Ase-like_sf"/>
</dbReference>
<dbReference type="InterPro" id="IPR027473">
    <property type="entry name" value="L-asparaginase_C"/>
</dbReference>
<dbReference type="PANTHER" id="PTHR11707:SF28">
    <property type="entry name" value="60 KDA LYSOPHOSPHOLIPASE"/>
    <property type="match status" value="1"/>
</dbReference>
<dbReference type="Gene3D" id="3.40.50.40">
    <property type="match status" value="1"/>
</dbReference>
<dbReference type="FunFam" id="3.40.50.1170:FF:000001">
    <property type="entry name" value="L-asparaginase 2"/>
    <property type="match status" value="1"/>
</dbReference>
<evidence type="ECO:0000259" key="9">
    <source>
        <dbReference type="Pfam" id="PF00710"/>
    </source>
</evidence>
<feature type="domain" description="L-asparaginase N-terminal" evidence="9">
    <location>
        <begin position="3"/>
        <end position="191"/>
    </location>
</feature>
<dbReference type="KEGG" id="tbk:HF295_01875"/>
<keyword evidence="3" id="KW-0378">Hydrolase</keyword>
<dbReference type="SMART" id="SM00870">
    <property type="entry name" value="Asparaginase"/>
    <property type="match status" value="1"/>
</dbReference>
<dbReference type="AlphaFoldDB" id="A0A7L6N098"/>
<dbReference type="SFLD" id="SFLDS00057">
    <property type="entry name" value="Glutaminase/Asparaginase"/>
    <property type="match status" value="1"/>
</dbReference>
<dbReference type="InterPro" id="IPR006034">
    <property type="entry name" value="Asparaginase/glutaminase-like"/>
</dbReference>
<feature type="binding site" evidence="6">
    <location>
        <begin position="89"/>
        <end position="90"/>
    </location>
    <ligand>
        <name>substrate</name>
    </ligand>
</feature>
<reference evidence="11 12" key="1">
    <citation type="submission" date="2020-04" db="EMBL/GenBank/DDBJ databases">
        <authorList>
            <person name="Zheng R.K."/>
            <person name="Sun C.M."/>
        </authorList>
    </citation>
    <scope>NUCLEOTIDE SEQUENCE [LARGE SCALE GENOMIC DNA]</scope>
    <source>
        <strain evidence="12">zrk29</strain>
    </source>
</reference>
<dbReference type="InterPro" id="IPR027475">
    <property type="entry name" value="Asparaginase/glutaminase_AS2"/>
</dbReference>
<evidence type="ECO:0000256" key="1">
    <source>
        <dbReference type="ARBA" id="ARBA00010518"/>
    </source>
</evidence>
<evidence type="ECO:0000313" key="12">
    <source>
        <dbReference type="Proteomes" id="UP000512167"/>
    </source>
</evidence>
<evidence type="ECO:0000256" key="8">
    <source>
        <dbReference type="PROSITE-ProRule" id="PRU10100"/>
    </source>
</evidence>
<sequence>MKKLFMIFTGGTISMKIDDVSHSVKPALHAHEIMKNFLGPELTEGTEVIEFSEIPSPSMTPDMMLEISRIIKKIIREDDPIGFIVVHGTDTLEETAFFLDTAIETDLPIIVTGSMKSSSDLGFDGVNNLVSSILVAKSPSSKGRGVLVVMNDQINAASEVTKSNTLSLDTFKSLDYGPVGIVDNKEVLYHRLVTVVRNKLEIDALVDKVYLLKAVAGEDSLIINYLIDQGANGFVIEALGRGNVPPKMIDGIQRALDNDIPVIIASRCPSGRTLDSYGYVGGGKFLTEMGCIMSTSLNGQKARILLMLALSKSKDRDFLKGLFTI</sequence>
<dbReference type="PIRSF" id="PIRSF001220">
    <property type="entry name" value="L-ASNase_gatD"/>
    <property type="match status" value="1"/>
</dbReference>
<dbReference type="EMBL" id="CP051151">
    <property type="protein sequence ID" value="QLY39676.1"/>
    <property type="molecule type" value="Genomic_DNA"/>
</dbReference>
<dbReference type="InterPro" id="IPR004550">
    <property type="entry name" value="AsnASE_II"/>
</dbReference>
<dbReference type="Pfam" id="PF17763">
    <property type="entry name" value="Asparaginase_C"/>
    <property type="match status" value="1"/>
</dbReference>
<dbReference type="Pfam" id="PF00710">
    <property type="entry name" value="Asparaginase"/>
    <property type="match status" value="1"/>
</dbReference>
<dbReference type="RefSeq" id="WP_312032154.1">
    <property type="nucleotide sequence ID" value="NZ_CP051151.1"/>
</dbReference>
<dbReference type="Gene3D" id="3.40.50.1170">
    <property type="entry name" value="L-asparaginase, N-terminal domain"/>
    <property type="match status" value="1"/>
</dbReference>
<feature type="active site" evidence="7">
    <location>
        <position position="12"/>
    </location>
</feature>
<evidence type="ECO:0000256" key="5">
    <source>
        <dbReference type="PIRSR" id="PIRSR001220-1"/>
    </source>
</evidence>
<dbReference type="PROSITE" id="PS51732">
    <property type="entry name" value="ASN_GLN_ASE_3"/>
    <property type="match status" value="1"/>
</dbReference>
<evidence type="ECO:0000256" key="3">
    <source>
        <dbReference type="ARBA" id="ARBA00022801"/>
    </source>
</evidence>
<organism evidence="11 12">
    <name type="scientific">Hujiaoplasma nucleasis</name>
    <dbReference type="NCBI Taxonomy" id="2725268"/>
    <lineage>
        <taxon>Bacteria</taxon>
        <taxon>Bacillati</taxon>
        <taxon>Mycoplasmatota</taxon>
        <taxon>Mollicutes</taxon>
        <taxon>Candidatus Izemoplasmatales</taxon>
        <taxon>Hujiaoplasmataceae</taxon>
        <taxon>Hujiaoplasma</taxon>
    </lineage>
</organism>
<feature type="binding site" evidence="6">
    <location>
        <position position="56"/>
    </location>
    <ligand>
        <name>substrate</name>
    </ligand>
</feature>
<dbReference type="Proteomes" id="UP000512167">
    <property type="component" value="Chromosome"/>
</dbReference>
<evidence type="ECO:0000313" key="11">
    <source>
        <dbReference type="EMBL" id="QLY39676.1"/>
    </source>
</evidence>
<protein>
    <recommendedName>
        <fullName evidence="2">asparaginase</fullName>
        <ecNumber evidence="2">3.5.1.1</ecNumber>
    </recommendedName>
</protein>
<dbReference type="InterPro" id="IPR027474">
    <property type="entry name" value="L-asparaginase_N"/>
</dbReference>
<proteinExistence type="inferred from homology"/>
<dbReference type="SUPFAM" id="SSF53774">
    <property type="entry name" value="Glutaminase/Asparaginase"/>
    <property type="match status" value="1"/>
</dbReference>
<dbReference type="EC" id="3.5.1.1" evidence="2"/>
<evidence type="ECO:0000256" key="6">
    <source>
        <dbReference type="PIRSR" id="PIRSR001220-2"/>
    </source>
</evidence>
<dbReference type="PROSITE" id="PS00144">
    <property type="entry name" value="ASN_GLN_ASE_1"/>
    <property type="match status" value="1"/>
</dbReference>
<dbReference type="InterPro" id="IPR037152">
    <property type="entry name" value="L-asparaginase_N_sf"/>
</dbReference>
<dbReference type="PROSITE" id="PS00917">
    <property type="entry name" value="ASN_GLN_ASE_2"/>
    <property type="match status" value="1"/>
</dbReference>
<comment type="catalytic activity">
    <reaction evidence="4">
        <text>L-asparagine + H2O = L-aspartate + NH4(+)</text>
        <dbReference type="Rhea" id="RHEA:21016"/>
        <dbReference type="ChEBI" id="CHEBI:15377"/>
        <dbReference type="ChEBI" id="CHEBI:28938"/>
        <dbReference type="ChEBI" id="CHEBI:29991"/>
        <dbReference type="ChEBI" id="CHEBI:58048"/>
        <dbReference type="EC" id="3.5.1.1"/>
    </reaction>
</comment>
<name>A0A7L6N098_9MOLU</name>
<feature type="active site" description="O-isoaspartyl threonine intermediate" evidence="5">
    <location>
        <position position="12"/>
    </location>
</feature>
<feature type="active site" evidence="8">
    <location>
        <position position="89"/>
    </location>
</feature>
<dbReference type="CDD" id="cd08964">
    <property type="entry name" value="L-asparaginase_II"/>
    <property type="match status" value="1"/>
</dbReference>
<evidence type="ECO:0000259" key="10">
    <source>
        <dbReference type="Pfam" id="PF17763"/>
    </source>
</evidence>
<comment type="similarity">
    <text evidence="1">Belongs to the asparaginase 1 family.</text>
</comment>
<dbReference type="PIRSF" id="PIRSF500176">
    <property type="entry name" value="L_ASNase"/>
    <property type="match status" value="1"/>
</dbReference>
<dbReference type="PRINTS" id="PR00139">
    <property type="entry name" value="ASNGLNASE"/>
</dbReference>
<evidence type="ECO:0000256" key="4">
    <source>
        <dbReference type="ARBA" id="ARBA00049366"/>
    </source>
</evidence>
<evidence type="ECO:0000256" key="7">
    <source>
        <dbReference type="PROSITE-ProRule" id="PRU10099"/>
    </source>
</evidence>
<feature type="domain" description="Asparaginase/glutaminase C-terminal" evidence="10">
    <location>
        <begin position="208"/>
        <end position="323"/>
    </location>
</feature>